<dbReference type="GO" id="GO:0008234">
    <property type="term" value="F:cysteine-type peptidase activity"/>
    <property type="evidence" value="ECO:0007669"/>
    <property type="project" value="InterPro"/>
</dbReference>
<keyword evidence="2" id="KW-1015">Disulfide bond</keyword>
<evidence type="ECO:0000313" key="5">
    <source>
        <dbReference type="Proteomes" id="UP000604825"/>
    </source>
</evidence>
<dbReference type="SMART" id="SM00645">
    <property type="entry name" value="Pept_C1"/>
    <property type="match status" value="1"/>
</dbReference>
<sequence length="201" mass="22133">MAAAAALESVHAIQRNDSLVDLSAQQLVDCDTGNAGCRGGFAFKAFNYIISNGGLASEAAYPYRGWRDTCQAAANSPLVAMAGFNRVAAFLEFDLMFAVKFVPVVVAVDGSDDSFKNYAGGVYRGPCGHSLNHEMLLVGYGTTDDWDYDYWIVKNSYGEGWGENGYMRMQRNINRDTEDSLGMCGILLDSIYPYMEWIDYP</sequence>
<proteinExistence type="inferred from homology"/>
<dbReference type="PROSITE" id="PS00639">
    <property type="entry name" value="THIOL_PROTEASE_HIS"/>
    <property type="match status" value="1"/>
</dbReference>
<dbReference type="PANTHER" id="PTHR12411">
    <property type="entry name" value="CYSTEINE PROTEASE FAMILY C1-RELATED"/>
    <property type="match status" value="1"/>
</dbReference>
<keyword evidence="5" id="KW-1185">Reference proteome</keyword>
<dbReference type="InterPro" id="IPR039417">
    <property type="entry name" value="Peptidase_C1A_papain-like"/>
</dbReference>
<protein>
    <recommendedName>
        <fullName evidence="3">Peptidase C1A papain C-terminal domain-containing protein</fullName>
    </recommendedName>
</protein>
<dbReference type="Gene3D" id="3.90.70.10">
    <property type="entry name" value="Cysteine proteinases"/>
    <property type="match status" value="1"/>
</dbReference>
<dbReference type="Proteomes" id="UP000604825">
    <property type="component" value="Unassembled WGS sequence"/>
</dbReference>
<dbReference type="SUPFAM" id="SSF54001">
    <property type="entry name" value="Cysteine proteinases"/>
    <property type="match status" value="1"/>
</dbReference>
<reference evidence="4" key="1">
    <citation type="submission" date="2020-10" db="EMBL/GenBank/DDBJ databases">
        <authorList>
            <person name="Han B."/>
            <person name="Lu T."/>
            <person name="Zhao Q."/>
            <person name="Huang X."/>
            <person name="Zhao Y."/>
        </authorList>
    </citation>
    <scope>NUCLEOTIDE SEQUENCE</scope>
</reference>
<dbReference type="AlphaFoldDB" id="A0A811N0N9"/>
<evidence type="ECO:0000313" key="4">
    <source>
        <dbReference type="EMBL" id="CAD6215414.1"/>
    </source>
</evidence>
<dbReference type="InterPro" id="IPR038765">
    <property type="entry name" value="Papain-like_cys_pep_sf"/>
</dbReference>
<evidence type="ECO:0000259" key="3">
    <source>
        <dbReference type="SMART" id="SM00645"/>
    </source>
</evidence>
<dbReference type="EMBL" id="CAJGYO010000002">
    <property type="protein sequence ID" value="CAD6215414.1"/>
    <property type="molecule type" value="Genomic_DNA"/>
</dbReference>
<accession>A0A811N0N9</accession>
<dbReference type="CDD" id="cd02248">
    <property type="entry name" value="Peptidase_C1A"/>
    <property type="match status" value="1"/>
</dbReference>
<dbReference type="Pfam" id="PF00112">
    <property type="entry name" value="Peptidase_C1"/>
    <property type="match status" value="1"/>
</dbReference>
<gene>
    <name evidence="4" type="ORF">NCGR_LOCUS10668</name>
</gene>
<comment type="caution">
    <text evidence="4">The sequence shown here is derived from an EMBL/GenBank/DDBJ whole genome shotgun (WGS) entry which is preliminary data.</text>
</comment>
<dbReference type="GO" id="GO:0006508">
    <property type="term" value="P:proteolysis"/>
    <property type="evidence" value="ECO:0007669"/>
    <property type="project" value="InterPro"/>
</dbReference>
<dbReference type="OrthoDB" id="6616122at2759"/>
<comment type="similarity">
    <text evidence="1">Belongs to the peptidase C1 family.</text>
</comment>
<evidence type="ECO:0000256" key="2">
    <source>
        <dbReference type="ARBA" id="ARBA00023157"/>
    </source>
</evidence>
<name>A0A811N0N9_9POAL</name>
<evidence type="ECO:0000256" key="1">
    <source>
        <dbReference type="ARBA" id="ARBA00008455"/>
    </source>
</evidence>
<dbReference type="InterPro" id="IPR000668">
    <property type="entry name" value="Peptidase_C1A_C"/>
</dbReference>
<organism evidence="4 5">
    <name type="scientific">Miscanthus lutarioriparius</name>
    <dbReference type="NCBI Taxonomy" id="422564"/>
    <lineage>
        <taxon>Eukaryota</taxon>
        <taxon>Viridiplantae</taxon>
        <taxon>Streptophyta</taxon>
        <taxon>Embryophyta</taxon>
        <taxon>Tracheophyta</taxon>
        <taxon>Spermatophyta</taxon>
        <taxon>Magnoliopsida</taxon>
        <taxon>Liliopsida</taxon>
        <taxon>Poales</taxon>
        <taxon>Poaceae</taxon>
        <taxon>PACMAD clade</taxon>
        <taxon>Panicoideae</taxon>
        <taxon>Andropogonodae</taxon>
        <taxon>Andropogoneae</taxon>
        <taxon>Saccharinae</taxon>
        <taxon>Miscanthus</taxon>
    </lineage>
</organism>
<feature type="domain" description="Peptidase C1A papain C-terminal" evidence="3">
    <location>
        <begin position="1"/>
        <end position="194"/>
    </location>
</feature>
<dbReference type="InterPro" id="IPR013128">
    <property type="entry name" value="Peptidase_C1A"/>
</dbReference>
<dbReference type="InterPro" id="IPR025660">
    <property type="entry name" value="Pept_his_AS"/>
</dbReference>